<reference evidence="2 3" key="1">
    <citation type="journal article" date="2014" name="J. Biotechnol.">
        <title>Complete genome sequence of the actinobacterium Actinoplanes friuliensis HAG 010964, producer of the lipopeptide antibiotic friulimycin.</title>
        <authorList>
            <person name="Ruckert C."/>
            <person name="Szczepanowski R."/>
            <person name="Albersmeier A."/>
            <person name="Goesmann A."/>
            <person name="Fischer N."/>
            <person name="Steinkamper A."/>
            <person name="Puhler A."/>
            <person name="Biener R."/>
            <person name="Schwartz D."/>
            <person name="Kalinowski J."/>
        </authorList>
    </citation>
    <scope>NUCLEOTIDE SEQUENCE [LARGE SCALE GENOMIC DNA]</scope>
    <source>
        <strain evidence="2 3">DSM 7358</strain>
    </source>
</reference>
<evidence type="ECO:0000259" key="1">
    <source>
        <dbReference type="Pfam" id="PF03713"/>
    </source>
</evidence>
<accession>U5VZ24</accession>
<evidence type="ECO:0000313" key="2">
    <source>
        <dbReference type="EMBL" id="AGZ42104.1"/>
    </source>
</evidence>
<dbReference type="Gene3D" id="1.20.1260.10">
    <property type="match status" value="1"/>
</dbReference>
<sequence length="188" mass="19992">MALALLALTGCSAEQPAVVPVAATVAAPNGVDVLYAQMMVVHHAQAVQLSRILLAKRDVPERVANIAGFIAQDQQREIDETNAWLVAWGRPAADPADPVIQQMHGGDAAAHGMLGADQLREVEDAAPARATELFLRQMIAHHTGAITMSRSVLEDGGNVYIRDLAAHVINEQTAENTAMRALLSPPRG</sequence>
<keyword evidence="3" id="KW-1185">Reference proteome</keyword>
<name>U5VZ24_9ACTN</name>
<dbReference type="PANTHER" id="PTHR36933">
    <property type="entry name" value="SLL0788 PROTEIN"/>
    <property type="match status" value="1"/>
</dbReference>
<dbReference type="InterPro" id="IPR012347">
    <property type="entry name" value="Ferritin-like"/>
</dbReference>
<dbReference type="KEGG" id="afs:AFR_19160"/>
<feature type="domain" description="DUF305" evidence="1">
    <location>
        <begin position="32"/>
        <end position="183"/>
    </location>
</feature>
<dbReference type="PATRIC" id="fig|1246995.3.peg.3891"/>
<dbReference type="InterPro" id="IPR005183">
    <property type="entry name" value="DUF305_CopM-like"/>
</dbReference>
<dbReference type="PANTHER" id="PTHR36933:SF1">
    <property type="entry name" value="SLL0788 PROTEIN"/>
    <property type="match status" value="1"/>
</dbReference>
<dbReference type="eggNOG" id="COG3544">
    <property type="taxonomic scope" value="Bacteria"/>
</dbReference>
<protein>
    <recommendedName>
        <fullName evidence="1">DUF305 domain-containing protein</fullName>
    </recommendedName>
</protein>
<proteinExistence type="predicted"/>
<dbReference type="STRING" id="1246995.AFR_19160"/>
<dbReference type="Proteomes" id="UP000017746">
    <property type="component" value="Chromosome"/>
</dbReference>
<dbReference type="AlphaFoldDB" id="U5VZ24"/>
<organism evidence="2 3">
    <name type="scientific">Actinoplanes friuliensis DSM 7358</name>
    <dbReference type="NCBI Taxonomy" id="1246995"/>
    <lineage>
        <taxon>Bacteria</taxon>
        <taxon>Bacillati</taxon>
        <taxon>Actinomycetota</taxon>
        <taxon>Actinomycetes</taxon>
        <taxon>Micromonosporales</taxon>
        <taxon>Micromonosporaceae</taxon>
        <taxon>Actinoplanes</taxon>
    </lineage>
</organism>
<gene>
    <name evidence="2" type="ORF">AFR_19160</name>
</gene>
<dbReference type="EMBL" id="CP006272">
    <property type="protein sequence ID" value="AGZ42104.1"/>
    <property type="molecule type" value="Genomic_DNA"/>
</dbReference>
<dbReference type="HOGENOM" id="CLU_074343_1_2_11"/>
<dbReference type="Pfam" id="PF03713">
    <property type="entry name" value="DUF305"/>
    <property type="match status" value="1"/>
</dbReference>
<evidence type="ECO:0000313" key="3">
    <source>
        <dbReference type="Proteomes" id="UP000017746"/>
    </source>
</evidence>